<proteinExistence type="predicted"/>
<dbReference type="PROSITE" id="PS50213">
    <property type="entry name" value="FAS1"/>
    <property type="match status" value="2"/>
</dbReference>
<feature type="chain" id="PRO_5015690476" description="FAS1 domain-containing protein" evidence="2">
    <location>
        <begin position="18"/>
        <end position="349"/>
    </location>
</feature>
<reference evidence="4 5" key="1">
    <citation type="submission" date="2017-10" db="EMBL/GenBank/DDBJ databases">
        <title>Development of genomic resources for the powdery mildew, Erysiphe pulchra.</title>
        <authorList>
            <person name="Wadl P.A."/>
            <person name="Mack B.M."/>
            <person name="Moore G."/>
            <person name="Beltz S.B."/>
        </authorList>
    </citation>
    <scope>NUCLEOTIDE SEQUENCE [LARGE SCALE GENOMIC DNA]</scope>
    <source>
        <strain evidence="4">Cflorida</strain>
    </source>
</reference>
<feature type="compositionally biased region" description="Basic and acidic residues" evidence="1">
    <location>
        <begin position="299"/>
        <end position="312"/>
    </location>
</feature>
<dbReference type="SUPFAM" id="SSF82153">
    <property type="entry name" value="FAS1 domain"/>
    <property type="match status" value="2"/>
</dbReference>
<dbReference type="SMART" id="SM00554">
    <property type="entry name" value="FAS1"/>
    <property type="match status" value="2"/>
</dbReference>
<organism evidence="4 5">
    <name type="scientific">Erysiphe pulchra</name>
    <dbReference type="NCBI Taxonomy" id="225359"/>
    <lineage>
        <taxon>Eukaryota</taxon>
        <taxon>Fungi</taxon>
        <taxon>Dikarya</taxon>
        <taxon>Ascomycota</taxon>
        <taxon>Pezizomycotina</taxon>
        <taxon>Leotiomycetes</taxon>
        <taxon>Erysiphales</taxon>
        <taxon>Erysiphaceae</taxon>
        <taxon>Erysiphe</taxon>
    </lineage>
</organism>
<dbReference type="InterPro" id="IPR036378">
    <property type="entry name" value="FAS1_dom_sf"/>
</dbReference>
<dbReference type="PANTHER" id="PTHR10900">
    <property type="entry name" value="PERIOSTIN-RELATED"/>
    <property type="match status" value="1"/>
</dbReference>
<dbReference type="GO" id="GO:0016236">
    <property type="term" value="P:macroautophagy"/>
    <property type="evidence" value="ECO:0007669"/>
    <property type="project" value="TreeGrafter"/>
</dbReference>
<dbReference type="PANTHER" id="PTHR10900:SF77">
    <property type="entry name" value="FI19380P1"/>
    <property type="match status" value="1"/>
</dbReference>
<keyword evidence="5" id="KW-1185">Reference proteome</keyword>
<evidence type="ECO:0000256" key="1">
    <source>
        <dbReference type="SAM" id="MobiDB-lite"/>
    </source>
</evidence>
<dbReference type="FunFam" id="2.30.180.10:FF:000032">
    <property type="entry name" value="Fasciclin domain-containing protein, putative"/>
    <property type="match status" value="1"/>
</dbReference>
<feature type="domain" description="FAS1" evidence="3">
    <location>
        <begin position="17"/>
        <end position="165"/>
    </location>
</feature>
<dbReference type="Proteomes" id="UP000237438">
    <property type="component" value="Unassembled WGS sequence"/>
</dbReference>
<dbReference type="InterPro" id="IPR050904">
    <property type="entry name" value="Adhesion/Biosynth-related"/>
</dbReference>
<accession>A0A2S4PWP3</accession>
<evidence type="ECO:0000259" key="3">
    <source>
        <dbReference type="PROSITE" id="PS50213"/>
    </source>
</evidence>
<evidence type="ECO:0000313" key="5">
    <source>
        <dbReference type="Proteomes" id="UP000237438"/>
    </source>
</evidence>
<dbReference type="EMBL" id="PEDP01000332">
    <property type="protein sequence ID" value="POS86433.1"/>
    <property type="molecule type" value="Genomic_DNA"/>
</dbReference>
<name>A0A2S4PWP3_9PEZI</name>
<comment type="caution">
    <text evidence="4">The sequence shown here is derived from an EMBL/GenBank/DDBJ whole genome shotgun (WGS) entry which is preliminary data.</text>
</comment>
<protein>
    <recommendedName>
        <fullName evidence="3">FAS1 domain-containing protein</fullName>
    </recommendedName>
</protein>
<dbReference type="Pfam" id="PF02469">
    <property type="entry name" value="Fasciclin"/>
    <property type="match status" value="2"/>
</dbReference>
<dbReference type="GO" id="GO:0000329">
    <property type="term" value="C:fungal-type vacuole membrane"/>
    <property type="evidence" value="ECO:0007669"/>
    <property type="project" value="TreeGrafter"/>
</dbReference>
<keyword evidence="2" id="KW-0732">Signal</keyword>
<gene>
    <name evidence="4" type="ORF">EPUL_005506</name>
</gene>
<dbReference type="InterPro" id="IPR000782">
    <property type="entry name" value="FAS1_domain"/>
</dbReference>
<evidence type="ECO:0000313" key="4">
    <source>
        <dbReference type="EMBL" id="POS86433.1"/>
    </source>
</evidence>
<dbReference type="STRING" id="225359.A0A2S4PWP3"/>
<feature type="domain" description="FAS1" evidence="3">
    <location>
        <begin position="167"/>
        <end position="294"/>
    </location>
</feature>
<dbReference type="Gene3D" id="2.30.180.10">
    <property type="entry name" value="FAS1 domain"/>
    <property type="match status" value="2"/>
</dbReference>
<dbReference type="OrthoDB" id="286301at2759"/>
<dbReference type="AlphaFoldDB" id="A0A2S4PWP3"/>
<feature type="signal peptide" evidence="2">
    <location>
        <begin position="1"/>
        <end position="17"/>
    </location>
</feature>
<feature type="region of interest" description="Disordered" evidence="1">
    <location>
        <begin position="298"/>
        <end position="327"/>
    </location>
</feature>
<sequence>MIYNKLIPFGFALTAVATTVTDMISRNPNTSSLNKLLQQLPEIASALDRARSITVLAPSNAAFDAFLRTNAGAAAASQPDVIANLLNYHVLTSTYMASNFSNVPVFPRTLLTNSSYTSLREGQRVKIEAANNSVTVTSGLLNTSCVVTPDITASNGVIHIIDSVLTIPVSITATAIVAHLDNLVGALRKADLDDTVNDLPKTTIFAPSDAAFSNASRSLTRLSDGRLKELLKYHVLSKVKYSTDLADESDVENINGKEIHIEKDNYMIEVNSANVISSDVLVSNGVVHVIDEVLSVNSDNDHKHDHDGHDHDHDDDDDDRHSAAGPGAKISKHDVIALGTFILAQLFAL</sequence>
<evidence type="ECO:0000256" key="2">
    <source>
        <dbReference type="SAM" id="SignalP"/>
    </source>
</evidence>